<sequence length="228" mass="25274">MTSQPNDNSNANPEVGPYGLSMHRFTETLGEKAIRKCKENPIVPIGALATTIALIMASRNLRSRNSKSFQYWLRARVGFQLLTILAVCGGIYQFGQSNLEENIRAQEQIRAEMNRKAQMEREGFDERMRAAEEAQRQDDALLKAARMKVQAQENKEGEGKGWWSSLGWTSKAKVSEELTPKTLVAVEPPKPTPAPAVPASTPSNGSSWWSWLGWKSSSKSSDSSSDKA</sequence>
<keyword evidence="3 8" id="KW-1133">Transmembrane helix</keyword>
<comment type="subcellular location">
    <subcellularLocation>
        <location evidence="1">Mitochondrion membrane</location>
    </subcellularLocation>
</comment>
<keyword evidence="2 8" id="KW-0812">Transmembrane</keyword>
<proteinExistence type="predicted"/>
<evidence type="ECO:0000256" key="1">
    <source>
        <dbReference type="ARBA" id="ARBA00004325"/>
    </source>
</evidence>
<evidence type="ECO:0000313" key="10">
    <source>
        <dbReference type="EMBL" id="KTB40781.1"/>
    </source>
</evidence>
<dbReference type="PANTHER" id="PTHR12297:SF3">
    <property type="entry name" value="HIG1 DOMAIN FAMILY MEMBER 1A"/>
    <property type="match status" value="1"/>
</dbReference>
<evidence type="ECO:0000256" key="6">
    <source>
        <dbReference type="SAM" id="Coils"/>
    </source>
</evidence>
<dbReference type="PANTHER" id="PTHR12297">
    <property type="entry name" value="HYPOXIA-INDUCBILE GENE 1 HIG1 -RELATED"/>
    <property type="match status" value="1"/>
</dbReference>
<dbReference type="GO" id="GO:0097250">
    <property type="term" value="P:mitochondrial respirasome assembly"/>
    <property type="evidence" value="ECO:0007669"/>
    <property type="project" value="TreeGrafter"/>
</dbReference>
<feature type="compositionally biased region" description="Low complexity" evidence="7">
    <location>
        <begin position="197"/>
        <end position="228"/>
    </location>
</feature>
<dbReference type="Proteomes" id="UP000054988">
    <property type="component" value="Unassembled WGS sequence"/>
</dbReference>
<evidence type="ECO:0000313" key="11">
    <source>
        <dbReference type="Proteomes" id="UP000054988"/>
    </source>
</evidence>
<keyword evidence="5 8" id="KW-0472">Membrane</keyword>
<organism evidence="10 11">
    <name type="scientific">Moniliophthora roreri</name>
    <name type="common">Frosty pod rot fungus</name>
    <name type="synonym">Monilia roreri</name>
    <dbReference type="NCBI Taxonomy" id="221103"/>
    <lineage>
        <taxon>Eukaryota</taxon>
        <taxon>Fungi</taxon>
        <taxon>Dikarya</taxon>
        <taxon>Basidiomycota</taxon>
        <taxon>Agaricomycotina</taxon>
        <taxon>Agaricomycetes</taxon>
        <taxon>Agaricomycetidae</taxon>
        <taxon>Agaricales</taxon>
        <taxon>Marasmiineae</taxon>
        <taxon>Marasmiaceae</taxon>
        <taxon>Moniliophthora</taxon>
    </lineage>
</organism>
<dbReference type="EMBL" id="LATX01001551">
    <property type="protein sequence ID" value="KTB40781.1"/>
    <property type="molecule type" value="Genomic_DNA"/>
</dbReference>
<dbReference type="InterPro" id="IPR007667">
    <property type="entry name" value="Hypoxia_induced_domain"/>
</dbReference>
<feature type="transmembrane region" description="Helical" evidence="8">
    <location>
        <begin position="42"/>
        <end position="61"/>
    </location>
</feature>
<feature type="transmembrane region" description="Helical" evidence="8">
    <location>
        <begin position="73"/>
        <end position="94"/>
    </location>
</feature>
<evidence type="ECO:0000256" key="3">
    <source>
        <dbReference type="ARBA" id="ARBA00022989"/>
    </source>
</evidence>
<feature type="domain" description="HIG1" evidence="9">
    <location>
        <begin position="14"/>
        <end position="105"/>
    </location>
</feature>
<dbReference type="AlphaFoldDB" id="A0A0W0FWT9"/>
<reference evidence="10 11" key="1">
    <citation type="submission" date="2015-12" db="EMBL/GenBank/DDBJ databases">
        <title>Draft genome sequence of Moniliophthora roreri, the causal agent of frosty pod rot of cacao.</title>
        <authorList>
            <person name="Aime M.C."/>
            <person name="Diaz-Valderrama J.R."/>
            <person name="Kijpornyongpan T."/>
            <person name="Phillips-Mora W."/>
        </authorList>
    </citation>
    <scope>NUCLEOTIDE SEQUENCE [LARGE SCALE GENOMIC DNA]</scope>
    <source>
        <strain evidence="10 11">MCA 2952</strain>
    </source>
</reference>
<name>A0A0W0FWT9_MONRR</name>
<dbReference type="Gene3D" id="6.10.140.1320">
    <property type="match status" value="1"/>
</dbReference>
<feature type="coiled-coil region" evidence="6">
    <location>
        <begin position="96"/>
        <end position="134"/>
    </location>
</feature>
<evidence type="ECO:0000256" key="2">
    <source>
        <dbReference type="ARBA" id="ARBA00022692"/>
    </source>
</evidence>
<evidence type="ECO:0000256" key="5">
    <source>
        <dbReference type="ARBA" id="ARBA00023136"/>
    </source>
</evidence>
<keyword evidence="4" id="KW-0496">Mitochondrion</keyword>
<gene>
    <name evidence="10" type="ORF">WG66_6673</name>
</gene>
<evidence type="ECO:0000256" key="7">
    <source>
        <dbReference type="SAM" id="MobiDB-lite"/>
    </source>
</evidence>
<dbReference type="eggNOG" id="KOG4431">
    <property type="taxonomic scope" value="Eukaryota"/>
</dbReference>
<keyword evidence="6" id="KW-0175">Coiled coil</keyword>
<feature type="region of interest" description="Disordered" evidence="7">
    <location>
        <begin position="183"/>
        <end position="228"/>
    </location>
</feature>
<evidence type="ECO:0000259" key="9">
    <source>
        <dbReference type="PROSITE" id="PS51503"/>
    </source>
</evidence>
<comment type="caution">
    <text evidence="10">The sequence shown here is derived from an EMBL/GenBank/DDBJ whole genome shotgun (WGS) entry which is preliminary data.</text>
</comment>
<dbReference type="PROSITE" id="PS51503">
    <property type="entry name" value="HIG1"/>
    <property type="match status" value="1"/>
</dbReference>
<dbReference type="InterPro" id="IPR050355">
    <property type="entry name" value="RCF1"/>
</dbReference>
<accession>A0A0W0FWT9</accession>
<evidence type="ECO:0000256" key="4">
    <source>
        <dbReference type="ARBA" id="ARBA00023128"/>
    </source>
</evidence>
<dbReference type="Pfam" id="PF04588">
    <property type="entry name" value="HIG_1_N"/>
    <property type="match status" value="1"/>
</dbReference>
<dbReference type="GO" id="GO:0031966">
    <property type="term" value="C:mitochondrial membrane"/>
    <property type="evidence" value="ECO:0007669"/>
    <property type="project" value="UniProtKB-SubCell"/>
</dbReference>
<protein>
    <recommendedName>
        <fullName evidence="9">HIG1 domain-containing protein</fullName>
    </recommendedName>
</protein>
<evidence type="ECO:0000256" key="8">
    <source>
        <dbReference type="SAM" id="Phobius"/>
    </source>
</evidence>